<dbReference type="OrthoDB" id="3469983at2"/>
<dbReference type="PANTHER" id="PTHR43861">
    <property type="entry name" value="TRANS-ACONITATE 2-METHYLTRANSFERASE-RELATED"/>
    <property type="match status" value="1"/>
</dbReference>
<keyword evidence="4" id="KW-1185">Reference proteome</keyword>
<name>A0A066U6B7_9PSEU</name>
<dbReference type="eggNOG" id="COG2226">
    <property type="taxonomic scope" value="Bacteria"/>
</dbReference>
<dbReference type="STRING" id="287986.DV20_08820"/>
<dbReference type="InterPro" id="IPR029063">
    <property type="entry name" value="SAM-dependent_MTases_sf"/>
</dbReference>
<reference evidence="3 4" key="1">
    <citation type="submission" date="2014-05" db="EMBL/GenBank/DDBJ databases">
        <title>Draft genome sequence of Amycolatopsis rifamycinica DSM 46095.</title>
        <authorList>
            <person name="Lal R."/>
            <person name="Saxena A."/>
            <person name="Kumari R."/>
            <person name="Mukherjee U."/>
            <person name="Singh P."/>
            <person name="Sangwan N."/>
            <person name="Mahato N.K."/>
        </authorList>
    </citation>
    <scope>NUCLEOTIDE SEQUENCE [LARGE SCALE GENOMIC DNA]</scope>
    <source>
        <strain evidence="3 4">DSM 46095</strain>
    </source>
</reference>
<dbReference type="SUPFAM" id="SSF53335">
    <property type="entry name" value="S-adenosyl-L-methionine-dependent methyltransferases"/>
    <property type="match status" value="1"/>
</dbReference>
<feature type="domain" description="Methyltransferase type 12" evidence="2">
    <location>
        <begin position="48"/>
        <end position="136"/>
    </location>
</feature>
<proteinExistence type="predicted"/>
<comment type="caution">
    <text evidence="3">The sequence shown here is derived from an EMBL/GenBank/DDBJ whole genome shotgun (WGS) entry which is preliminary data.</text>
</comment>
<gene>
    <name evidence="3" type="ORF">DV20_08820</name>
</gene>
<evidence type="ECO:0000259" key="2">
    <source>
        <dbReference type="Pfam" id="PF08242"/>
    </source>
</evidence>
<evidence type="ECO:0000256" key="1">
    <source>
        <dbReference type="ARBA" id="ARBA00022679"/>
    </source>
</evidence>
<organism evidence="3 4">
    <name type="scientific">Amycolatopsis rifamycinica</name>
    <dbReference type="NCBI Taxonomy" id="287986"/>
    <lineage>
        <taxon>Bacteria</taxon>
        <taxon>Bacillati</taxon>
        <taxon>Actinomycetota</taxon>
        <taxon>Actinomycetes</taxon>
        <taxon>Pseudonocardiales</taxon>
        <taxon>Pseudonocardiaceae</taxon>
        <taxon>Amycolatopsis</taxon>
    </lineage>
</organism>
<dbReference type="Proteomes" id="UP000027345">
    <property type="component" value="Unassembled WGS sequence"/>
</dbReference>
<evidence type="ECO:0000313" key="4">
    <source>
        <dbReference type="Proteomes" id="UP000027345"/>
    </source>
</evidence>
<dbReference type="RefSeq" id="WP_043778162.1">
    <property type="nucleotide sequence ID" value="NZ_JMQI01000016.1"/>
</dbReference>
<dbReference type="Pfam" id="PF08242">
    <property type="entry name" value="Methyltransf_12"/>
    <property type="match status" value="1"/>
</dbReference>
<protein>
    <submittedName>
        <fullName evidence="3">SAM-dependent methyltransferase</fullName>
    </submittedName>
</protein>
<evidence type="ECO:0000313" key="3">
    <source>
        <dbReference type="EMBL" id="KDN22625.1"/>
    </source>
</evidence>
<dbReference type="GO" id="GO:0008168">
    <property type="term" value="F:methyltransferase activity"/>
    <property type="evidence" value="ECO:0007669"/>
    <property type="project" value="UniProtKB-KW"/>
</dbReference>
<dbReference type="InterPro" id="IPR013217">
    <property type="entry name" value="Methyltransf_12"/>
</dbReference>
<dbReference type="AlphaFoldDB" id="A0A066U6B7"/>
<sequence>MTLVGRRYVFDNDNTHSDEQHRCLAAAYDPATTESLAATGVGPGWQCLEVGAGGGSIAHWLAGRVAPTGGVLATDINPRHIRPASGLTVERHDVVRDALPEQRFDLIHARLVLLHLPERLAVLEKLVRAVKPGGWLQLDEFDIAYGPALAGPETGLYERFLDAKAELMRNAGALGTWGRSVGAAMTAAGLERVEARPHVSLWDRDSAGLRLLVHHTRHLRDKFVAAGFSDDDLARVRDVMAHEDFRACSCLFYTVRGRRPA</sequence>
<dbReference type="Gene3D" id="3.40.50.150">
    <property type="entry name" value="Vaccinia Virus protein VP39"/>
    <property type="match status" value="1"/>
</dbReference>
<dbReference type="EMBL" id="JMQI01000016">
    <property type="protein sequence ID" value="KDN22625.1"/>
    <property type="molecule type" value="Genomic_DNA"/>
</dbReference>
<dbReference type="GO" id="GO:0032259">
    <property type="term" value="P:methylation"/>
    <property type="evidence" value="ECO:0007669"/>
    <property type="project" value="UniProtKB-KW"/>
</dbReference>
<keyword evidence="3" id="KW-0489">Methyltransferase</keyword>
<dbReference type="CDD" id="cd02440">
    <property type="entry name" value="AdoMet_MTases"/>
    <property type="match status" value="1"/>
</dbReference>
<dbReference type="PANTHER" id="PTHR43861:SF3">
    <property type="entry name" value="PUTATIVE (AFU_ORTHOLOGUE AFUA_2G14390)-RELATED"/>
    <property type="match status" value="1"/>
</dbReference>
<keyword evidence="1 3" id="KW-0808">Transferase</keyword>
<accession>A0A066U6B7</accession>